<evidence type="ECO:0008006" key="2">
    <source>
        <dbReference type="Google" id="ProtNLM"/>
    </source>
</evidence>
<evidence type="ECO:0000313" key="1">
    <source>
        <dbReference type="EMBL" id="ETV72345.1"/>
    </source>
</evidence>
<dbReference type="EMBL" id="KI913154">
    <property type="protein sequence ID" value="ETV72345.1"/>
    <property type="molecule type" value="Genomic_DNA"/>
</dbReference>
<organism evidence="1">
    <name type="scientific">Aphanomyces astaci</name>
    <name type="common">Crayfish plague agent</name>
    <dbReference type="NCBI Taxonomy" id="112090"/>
    <lineage>
        <taxon>Eukaryota</taxon>
        <taxon>Sar</taxon>
        <taxon>Stramenopiles</taxon>
        <taxon>Oomycota</taxon>
        <taxon>Saprolegniomycetes</taxon>
        <taxon>Saprolegniales</taxon>
        <taxon>Verrucalvaceae</taxon>
        <taxon>Aphanomyces</taxon>
    </lineage>
</organism>
<dbReference type="GeneID" id="20814499"/>
<dbReference type="InterPro" id="IPR013078">
    <property type="entry name" value="His_Pase_superF_clade-1"/>
</dbReference>
<dbReference type="SMART" id="SM00855">
    <property type="entry name" value="PGAM"/>
    <property type="match status" value="1"/>
</dbReference>
<dbReference type="CDD" id="cd07067">
    <property type="entry name" value="HP_PGM_like"/>
    <property type="match status" value="1"/>
</dbReference>
<dbReference type="OrthoDB" id="496981at2759"/>
<dbReference type="Gene3D" id="3.40.50.1240">
    <property type="entry name" value="Phosphoglycerate mutase-like"/>
    <property type="match status" value="1"/>
</dbReference>
<dbReference type="AlphaFoldDB" id="W4FXW7"/>
<dbReference type="PANTHER" id="PTHR48100:SF1">
    <property type="entry name" value="HISTIDINE PHOSPHATASE FAMILY PROTEIN-RELATED"/>
    <property type="match status" value="1"/>
</dbReference>
<dbReference type="SUPFAM" id="SSF53254">
    <property type="entry name" value="Phosphoglycerate mutase-like"/>
    <property type="match status" value="1"/>
</dbReference>
<dbReference type="Pfam" id="PF00300">
    <property type="entry name" value="His_Phos_1"/>
    <property type="match status" value="1"/>
</dbReference>
<proteinExistence type="predicted"/>
<dbReference type="RefSeq" id="XP_009838027.1">
    <property type="nucleotide sequence ID" value="XM_009839725.1"/>
</dbReference>
<protein>
    <recommendedName>
        <fullName evidence="2">Phosphoglycerate mutase</fullName>
    </recommendedName>
</protein>
<dbReference type="VEuPathDB" id="FungiDB:H257_12503"/>
<name>W4FXW7_APHAT</name>
<sequence length="321" mass="35659">MAERHPTNSTMTASAMTFRSLDGFFAYEAATAEGINRPASKLFDQYTRIPTSWHAFRHHISSLAISTDAVKVLYFIRHAEGHHNAAEKHHGTAVWDHSVSKQDAYLDAELNAAGIADASKRSISMRGELDAGMPLDRILVSPLTRTVQTANLYFNLTSPTTSQVPVHAIESARETLGVHTCDKRRPTASLEADFPHVDWSRIEPNVDILWHPSHRETTDEIHARCRDFLHEVFYTVPDTYLAVVSHGGFIQACMDVLGMPSYKPANCEVVPVVVAMTSALNPTNNHLIEDDDDISCMSTLLLAIAVVVITKWVKYATMHGR</sequence>
<dbReference type="GO" id="GO:0005737">
    <property type="term" value="C:cytoplasm"/>
    <property type="evidence" value="ECO:0007669"/>
    <property type="project" value="TreeGrafter"/>
</dbReference>
<dbReference type="GO" id="GO:0016791">
    <property type="term" value="F:phosphatase activity"/>
    <property type="evidence" value="ECO:0007669"/>
    <property type="project" value="TreeGrafter"/>
</dbReference>
<dbReference type="InterPro" id="IPR029033">
    <property type="entry name" value="His_PPase_superfam"/>
</dbReference>
<reference evidence="1" key="1">
    <citation type="submission" date="2013-12" db="EMBL/GenBank/DDBJ databases">
        <title>The Genome Sequence of Aphanomyces astaci APO3.</title>
        <authorList>
            <consortium name="The Broad Institute Genomics Platform"/>
            <person name="Russ C."/>
            <person name="Tyler B."/>
            <person name="van West P."/>
            <person name="Dieguez-Uribeondo J."/>
            <person name="Young S.K."/>
            <person name="Zeng Q."/>
            <person name="Gargeya S."/>
            <person name="Fitzgerald M."/>
            <person name="Abouelleil A."/>
            <person name="Alvarado L."/>
            <person name="Chapman S.B."/>
            <person name="Gainer-Dewar J."/>
            <person name="Goldberg J."/>
            <person name="Griggs A."/>
            <person name="Gujja S."/>
            <person name="Hansen M."/>
            <person name="Howarth C."/>
            <person name="Imamovic A."/>
            <person name="Ireland A."/>
            <person name="Larimer J."/>
            <person name="McCowan C."/>
            <person name="Murphy C."/>
            <person name="Pearson M."/>
            <person name="Poon T.W."/>
            <person name="Priest M."/>
            <person name="Roberts A."/>
            <person name="Saif S."/>
            <person name="Shea T."/>
            <person name="Sykes S."/>
            <person name="Wortman J."/>
            <person name="Nusbaum C."/>
            <person name="Birren B."/>
        </authorList>
    </citation>
    <scope>NUCLEOTIDE SEQUENCE [LARGE SCALE GENOMIC DNA]</scope>
    <source>
        <strain evidence="1">APO3</strain>
    </source>
</reference>
<gene>
    <name evidence="1" type="ORF">H257_12503</name>
</gene>
<dbReference type="PANTHER" id="PTHR48100">
    <property type="entry name" value="BROAD-SPECIFICITY PHOSPHATASE YOR283W-RELATED"/>
    <property type="match status" value="1"/>
</dbReference>
<accession>W4FXW7</accession>
<dbReference type="InterPro" id="IPR050275">
    <property type="entry name" value="PGM_Phosphatase"/>
</dbReference>